<protein>
    <recommendedName>
        <fullName evidence="1">Putative auto-transporter adhesin head GIN domain-containing protein</fullName>
    </recommendedName>
</protein>
<name>A0A090Q5F9_9FLAO</name>
<gene>
    <name evidence="2" type="ORF">JCM19294_884</name>
</gene>
<comment type="caution">
    <text evidence="2">The sequence shown here is derived from an EMBL/GenBank/DDBJ whole genome shotgun (WGS) entry which is preliminary data.</text>
</comment>
<accession>A0A090Q5F9</accession>
<dbReference type="Proteomes" id="UP000029221">
    <property type="component" value="Unassembled WGS sequence"/>
</dbReference>
<dbReference type="eggNOG" id="ENOG5030ZIT">
    <property type="taxonomic scope" value="Bacteria"/>
</dbReference>
<dbReference type="STRING" id="319236.BST91_06820"/>
<dbReference type="Pfam" id="PF10988">
    <property type="entry name" value="DUF2807"/>
    <property type="match status" value="1"/>
</dbReference>
<evidence type="ECO:0000313" key="2">
    <source>
        <dbReference type="EMBL" id="GAK98250.1"/>
    </source>
</evidence>
<reference evidence="2" key="1">
    <citation type="journal article" date="2014" name="Genome Announc.">
        <title>Draft Genome Sequences of Marine Flavobacterium Nonlabens Strains NR17, NR24, NR27, NR32, NR33, and Ara13.</title>
        <authorList>
            <person name="Nakanishi M."/>
            <person name="Meirelles P."/>
            <person name="Suzuki R."/>
            <person name="Takatani N."/>
            <person name="Mino S."/>
            <person name="Suda W."/>
            <person name="Oshima K."/>
            <person name="Hattori M."/>
            <person name="Ohkuma M."/>
            <person name="Hosokawa M."/>
            <person name="Miyashita K."/>
            <person name="Thompson F.L."/>
            <person name="Niwa A."/>
            <person name="Sawabe T."/>
            <person name="Sawabe T."/>
        </authorList>
    </citation>
    <scope>NUCLEOTIDE SEQUENCE [LARGE SCALE GENOMIC DNA]</scope>
    <source>
        <strain evidence="2">JCM 19294</strain>
    </source>
</reference>
<dbReference type="InterPro" id="IPR021255">
    <property type="entry name" value="DUF2807"/>
</dbReference>
<dbReference type="EMBL" id="BBML01000010">
    <property type="protein sequence ID" value="GAK98250.1"/>
    <property type="molecule type" value="Genomic_DNA"/>
</dbReference>
<keyword evidence="3" id="KW-1185">Reference proteome</keyword>
<organism evidence="2 3">
    <name type="scientific">Nonlabens tegetincola</name>
    <dbReference type="NCBI Taxonomy" id="323273"/>
    <lineage>
        <taxon>Bacteria</taxon>
        <taxon>Pseudomonadati</taxon>
        <taxon>Bacteroidota</taxon>
        <taxon>Flavobacteriia</taxon>
        <taxon>Flavobacteriales</taxon>
        <taxon>Flavobacteriaceae</taxon>
        <taxon>Nonlabens</taxon>
    </lineage>
</organism>
<evidence type="ECO:0000313" key="3">
    <source>
        <dbReference type="Proteomes" id="UP000029221"/>
    </source>
</evidence>
<feature type="domain" description="Putative auto-transporter adhesin head GIN" evidence="1">
    <location>
        <begin position="22"/>
        <end position="137"/>
    </location>
</feature>
<dbReference type="AlphaFoldDB" id="A0A090Q5F9"/>
<evidence type="ECO:0000259" key="1">
    <source>
        <dbReference type="Pfam" id="PF10988"/>
    </source>
</evidence>
<dbReference type="Gene3D" id="2.160.20.120">
    <property type="match status" value="1"/>
</dbReference>
<proteinExistence type="predicted"/>
<sequence length="157" mass="17143">MFVILVAGIANAQTVKNTDDLKRVKIHADAEVEFVNSTSDKVMFNLNEEELKNFTISTENNSLIVRQNGSSAKPLKIRIYTNSLKALSVKGNTQVSFSKFNYEKSLMVEALNGAQVDLNNFKIGTLNIIRSGDSSVAAEQAKTTKETVDGVLIASVD</sequence>